<protein>
    <recommendedName>
        <fullName evidence="3">DDE Tnp4 domain-containing protein</fullName>
    </recommendedName>
</protein>
<evidence type="ECO:0000313" key="1">
    <source>
        <dbReference type="EMBL" id="MBW0479903.1"/>
    </source>
</evidence>
<dbReference type="Proteomes" id="UP000765509">
    <property type="component" value="Unassembled WGS sequence"/>
</dbReference>
<dbReference type="AlphaFoldDB" id="A0A9Q3GTS1"/>
<accession>A0A9Q3GTS1</accession>
<gene>
    <name evidence="1" type="ORF">O181_019618</name>
</gene>
<dbReference type="PROSITE" id="PS51257">
    <property type="entry name" value="PROKAR_LIPOPROTEIN"/>
    <property type="match status" value="1"/>
</dbReference>
<sequence>MERLGTNGTGASVGCLARSFRISRSGVVMVTQQVIEAIYNVGQAHLRWLNDQARANIGTLMGKEDFAGCFGFLEGITIPMFQRQGVYAEIFFNCKIWYLLNVQLVCKNQKKVTALFCGRPGSCADSTVYKKMGISTHPK</sequence>
<proteinExistence type="predicted"/>
<dbReference type="EMBL" id="AVOT02005762">
    <property type="protein sequence ID" value="MBW0479903.1"/>
    <property type="molecule type" value="Genomic_DNA"/>
</dbReference>
<reference evidence="1" key="1">
    <citation type="submission" date="2021-03" db="EMBL/GenBank/DDBJ databases">
        <title>Draft genome sequence of rust myrtle Austropuccinia psidii MF-1, a brazilian biotype.</title>
        <authorList>
            <person name="Quecine M.C."/>
            <person name="Pachon D.M.R."/>
            <person name="Bonatelli M.L."/>
            <person name="Correr F.H."/>
            <person name="Franceschini L.M."/>
            <person name="Leite T.F."/>
            <person name="Margarido G.R.A."/>
            <person name="Almeida C.A."/>
            <person name="Ferrarezi J.A."/>
            <person name="Labate C.A."/>
        </authorList>
    </citation>
    <scope>NUCLEOTIDE SEQUENCE</scope>
    <source>
        <strain evidence="1">MF-1</strain>
    </source>
</reference>
<comment type="caution">
    <text evidence="1">The sequence shown here is derived from an EMBL/GenBank/DDBJ whole genome shotgun (WGS) entry which is preliminary data.</text>
</comment>
<name>A0A9Q3GTS1_9BASI</name>
<evidence type="ECO:0000313" key="2">
    <source>
        <dbReference type="Proteomes" id="UP000765509"/>
    </source>
</evidence>
<dbReference type="OrthoDB" id="6509413at2759"/>
<evidence type="ECO:0008006" key="3">
    <source>
        <dbReference type="Google" id="ProtNLM"/>
    </source>
</evidence>
<organism evidence="1 2">
    <name type="scientific">Austropuccinia psidii MF-1</name>
    <dbReference type="NCBI Taxonomy" id="1389203"/>
    <lineage>
        <taxon>Eukaryota</taxon>
        <taxon>Fungi</taxon>
        <taxon>Dikarya</taxon>
        <taxon>Basidiomycota</taxon>
        <taxon>Pucciniomycotina</taxon>
        <taxon>Pucciniomycetes</taxon>
        <taxon>Pucciniales</taxon>
        <taxon>Sphaerophragmiaceae</taxon>
        <taxon>Austropuccinia</taxon>
    </lineage>
</organism>
<keyword evidence="2" id="KW-1185">Reference proteome</keyword>